<dbReference type="Pfam" id="PF00370">
    <property type="entry name" value="FGGY_N"/>
    <property type="match status" value="1"/>
</dbReference>
<feature type="domain" description="Carbohydrate kinase FGGY N-terminal" evidence="5">
    <location>
        <begin position="8"/>
        <end position="254"/>
    </location>
</feature>
<dbReference type="SUPFAM" id="SSF53067">
    <property type="entry name" value="Actin-like ATPase domain"/>
    <property type="match status" value="2"/>
</dbReference>
<evidence type="ECO:0000259" key="6">
    <source>
        <dbReference type="Pfam" id="PF02782"/>
    </source>
</evidence>
<organism evidence="7 8">
    <name type="scientific">Rahnella sikkimica</name>
    <dbReference type="NCBI Taxonomy" id="1805933"/>
    <lineage>
        <taxon>Bacteria</taxon>
        <taxon>Pseudomonadati</taxon>
        <taxon>Pseudomonadota</taxon>
        <taxon>Gammaproteobacteria</taxon>
        <taxon>Enterobacterales</taxon>
        <taxon>Yersiniaceae</taxon>
        <taxon>Rahnella</taxon>
    </lineage>
</organism>
<proteinExistence type="inferred from homology"/>
<keyword evidence="2 4" id="KW-0808">Transferase</keyword>
<dbReference type="PANTHER" id="PTHR43095:SF3">
    <property type="entry name" value="L-XYLULOSE_3-KETO-L-GULONATE KINASE"/>
    <property type="match status" value="1"/>
</dbReference>
<evidence type="ECO:0000256" key="4">
    <source>
        <dbReference type="RuleBase" id="RU003733"/>
    </source>
</evidence>
<dbReference type="PANTHER" id="PTHR43095">
    <property type="entry name" value="SUGAR KINASE"/>
    <property type="match status" value="1"/>
</dbReference>
<dbReference type="InterPro" id="IPR018483">
    <property type="entry name" value="Carb_kinase_FGGY_CS"/>
</dbReference>
<dbReference type="Gene3D" id="3.30.420.40">
    <property type="match status" value="2"/>
</dbReference>
<evidence type="ECO:0000256" key="2">
    <source>
        <dbReference type="ARBA" id="ARBA00022679"/>
    </source>
</evidence>
<dbReference type="InterPro" id="IPR000577">
    <property type="entry name" value="Carb_kinase_FGGY"/>
</dbReference>
<dbReference type="OrthoDB" id="9805576at2"/>
<feature type="domain" description="Carbohydrate kinase FGGY C-terminal" evidence="6">
    <location>
        <begin position="263"/>
        <end position="444"/>
    </location>
</feature>
<evidence type="ECO:0000259" key="5">
    <source>
        <dbReference type="Pfam" id="PF00370"/>
    </source>
</evidence>
<dbReference type="InterPro" id="IPR018484">
    <property type="entry name" value="FGGY_N"/>
</dbReference>
<dbReference type="AlphaFoldDB" id="A0A2L1UTB0"/>
<accession>A0A2L1UTB0</accession>
<gene>
    <name evidence="7" type="ORF">BV494_15230</name>
</gene>
<dbReference type="GO" id="GO:0005975">
    <property type="term" value="P:carbohydrate metabolic process"/>
    <property type="evidence" value="ECO:0007669"/>
    <property type="project" value="InterPro"/>
</dbReference>
<dbReference type="CDD" id="cd07802">
    <property type="entry name" value="ASKHA_NBD_FGGY_EcLyxK-like"/>
    <property type="match status" value="1"/>
</dbReference>
<comment type="similarity">
    <text evidence="1 4">Belongs to the FGGY kinase family.</text>
</comment>
<dbReference type="Proteomes" id="UP000239197">
    <property type="component" value="Chromosome"/>
</dbReference>
<keyword evidence="3 4" id="KW-0418">Kinase</keyword>
<dbReference type="InterPro" id="IPR050406">
    <property type="entry name" value="FGGY_Carb_Kinase"/>
</dbReference>
<dbReference type="KEGG" id="rox:BV494_15230"/>
<evidence type="ECO:0000256" key="3">
    <source>
        <dbReference type="ARBA" id="ARBA00022777"/>
    </source>
</evidence>
<name>A0A2L1UTB0_9GAMM</name>
<dbReference type="GO" id="GO:0016301">
    <property type="term" value="F:kinase activity"/>
    <property type="evidence" value="ECO:0007669"/>
    <property type="project" value="UniProtKB-KW"/>
</dbReference>
<dbReference type="PIRSF" id="PIRSF000538">
    <property type="entry name" value="GlpK"/>
    <property type="match status" value="1"/>
</dbReference>
<evidence type="ECO:0000256" key="1">
    <source>
        <dbReference type="ARBA" id="ARBA00009156"/>
    </source>
</evidence>
<evidence type="ECO:0000313" key="7">
    <source>
        <dbReference type="EMBL" id="AVF36192.1"/>
    </source>
</evidence>
<evidence type="ECO:0000313" key="8">
    <source>
        <dbReference type="Proteomes" id="UP000239197"/>
    </source>
</evidence>
<dbReference type="InterPro" id="IPR043129">
    <property type="entry name" value="ATPase_NBD"/>
</dbReference>
<dbReference type="InterPro" id="IPR018485">
    <property type="entry name" value="FGGY_C"/>
</dbReference>
<dbReference type="RefSeq" id="WP_104923609.1">
    <property type="nucleotide sequence ID" value="NZ_CP019062.1"/>
</dbReference>
<dbReference type="EMBL" id="CP019062">
    <property type="protein sequence ID" value="AVF36192.1"/>
    <property type="molecule type" value="Genomic_DNA"/>
</dbReference>
<protein>
    <submittedName>
        <fullName evidence="7">Carbohydrate kinase</fullName>
    </submittedName>
</protein>
<dbReference type="GO" id="GO:0016773">
    <property type="term" value="F:phosphotransferase activity, alcohol group as acceptor"/>
    <property type="evidence" value="ECO:0007669"/>
    <property type="project" value="InterPro"/>
</dbReference>
<dbReference type="Pfam" id="PF02782">
    <property type="entry name" value="FGGY_C"/>
    <property type="match status" value="1"/>
</dbReference>
<reference evidence="8" key="1">
    <citation type="submission" date="2017-01" db="EMBL/GenBank/DDBJ databases">
        <title>Genome sequence of Rouxiella sp. ERMR1:05.</title>
        <authorList>
            <person name="Kumar R."/>
            <person name="Singh D."/>
            <person name="Kumar S."/>
        </authorList>
    </citation>
    <scope>NUCLEOTIDE SEQUENCE [LARGE SCALE GENOMIC DNA]</scope>
    <source>
        <strain evidence="8">ERMR1:05</strain>
    </source>
</reference>
<dbReference type="PROSITE" id="PS00445">
    <property type="entry name" value="FGGY_KINASES_2"/>
    <property type="match status" value="1"/>
</dbReference>
<sequence>MKVSSGEYWLGIDCGGTYLKAGLYDHAGQESGVCRQSLPVLSDHPGWAERDMPALWASCASCIAALLRQQNVSGAQVKGIGISAQGKGLFLLDKAGNPLGRGILSSDRRAGDVISAWQRDGLHQQIYPLTRQALWAGHPVSLLRWIKLHQPERYQQIGTVMMAHDYLRYCLTGERGCEETNISESNLYHMANGGYDARLAEMLGIAEISAALPPVVGSAEICGTVTPDVAALTGLTAGTPVVGGLFDVVSTALCAGLHDEFTLNAVMGTWAVTSGISAEMGERENHPYVYGRYAGGEGFLIHEASPTSSANLEWLNRQTGGMAFDEINRAVSALPKAGTDVLFLPFLYGSNQGAEMTAGFYGLQSLHHRGHLLQAVYEGVVFSHMTHLNRMLERFPQAKTLRVTGGPARSEIWMQMLADVSGMPVERPQIEETGCLGAALAAMVGTGVYATFAQAQRHLHFAVKRLEPDAGAQMAYQKKSQRYQFLIDALGGYHARCAAADSQGKPHHD</sequence>
<keyword evidence="8" id="KW-1185">Reference proteome</keyword>